<evidence type="ECO:0000313" key="1">
    <source>
        <dbReference type="EMBL" id="SVC42079.1"/>
    </source>
</evidence>
<dbReference type="EMBL" id="UINC01090281">
    <property type="protein sequence ID" value="SVC42079.1"/>
    <property type="molecule type" value="Genomic_DNA"/>
</dbReference>
<gene>
    <name evidence="1" type="ORF">METZ01_LOCUS294933</name>
</gene>
<name>A0A382LZB0_9ZZZZ</name>
<feature type="non-terminal residue" evidence="1">
    <location>
        <position position="1"/>
    </location>
</feature>
<sequence>HKQKMKYLKEMFSSKKKIFQSRSRVKHPLEAANELSGKYNKLIMIAGSDRVSEFKSLLNTYNGKKGGHGSYEFEEIEVKSAGERDPDADGASGMSASKMRKAATQGDFDAFQTGVSNQLNEKDKRKMMNEVRKGLKLDAILEGMKRRRGIQKPVEDENIDLKDANELSWQGYDTVSLSTCNEAYELFDEIVNSISESSFTKSELAYLKESLILVDNCLTITQIPETMVDKQDVQNYMEYSDKAIKLLESVGKRVGIPFNYSFLNELQVSMAN</sequence>
<protein>
    <submittedName>
        <fullName evidence="1">Uncharacterized protein</fullName>
    </submittedName>
</protein>
<organism evidence="1">
    <name type="scientific">marine metagenome</name>
    <dbReference type="NCBI Taxonomy" id="408172"/>
    <lineage>
        <taxon>unclassified sequences</taxon>
        <taxon>metagenomes</taxon>
        <taxon>ecological metagenomes</taxon>
    </lineage>
</organism>
<proteinExistence type="predicted"/>
<accession>A0A382LZB0</accession>
<reference evidence="1" key="1">
    <citation type="submission" date="2018-05" db="EMBL/GenBank/DDBJ databases">
        <authorList>
            <person name="Lanie J.A."/>
            <person name="Ng W.-L."/>
            <person name="Kazmierczak K.M."/>
            <person name="Andrzejewski T.M."/>
            <person name="Davidsen T.M."/>
            <person name="Wayne K.J."/>
            <person name="Tettelin H."/>
            <person name="Glass J.I."/>
            <person name="Rusch D."/>
            <person name="Podicherti R."/>
            <person name="Tsui H.-C.T."/>
            <person name="Winkler M.E."/>
        </authorList>
    </citation>
    <scope>NUCLEOTIDE SEQUENCE</scope>
</reference>
<dbReference type="AlphaFoldDB" id="A0A382LZB0"/>
<feature type="non-terminal residue" evidence="1">
    <location>
        <position position="272"/>
    </location>
</feature>